<dbReference type="SMART" id="SM00065">
    <property type="entry name" value="GAF"/>
    <property type="match status" value="1"/>
</dbReference>
<dbReference type="PROSITE" id="PS50110">
    <property type="entry name" value="RESPONSE_REGULATORY"/>
    <property type="match status" value="2"/>
</dbReference>
<evidence type="ECO:0000256" key="2">
    <source>
        <dbReference type="ARBA" id="ARBA00006402"/>
    </source>
</evidence>
<dbReference type="InterPro" id="IPR001610">
    <property type="entry name" value="PAC"/>
</dbReference>
<evidence type="ECO:0000256" key="6">
    <source>
        <dbReference type="ARBA" id="ARBA00022777"/>
    </source>
</evidence>
<dbReference type="GO" id="GO:0000155">
    <property type="term" value="F:phosphorelay sensor kinase activity"/>
    <property type="evidence" value="ECO:0007669"/>
    <property type="project" value="InterPro"/>
</dbReference>
<dbReference type="InterPro" id="IPR011006">
    <property type="entry name" value="CheY-like_superfamily"/>
</dbReference>
<dbReference type="PROSITE" id="PS50112">
    <property type="entry name" value="PAS"/>
    <property type="match status" value="3"/>
</dbReference>
<dbReference type="Pfam" id="PF13426">
    <property type="entry name" value="PAS_9"/>
    <property type="match status" value="1"/>
</dbReference>
<dbReference type="PANTHER" id="PTHR43547:SF2">
    <property type="entry name" value="HYBRID SIGNAL TRANSDUCTION HISTIDINE KINASE C"/>
    <property type="match status" value="1"/>
</dbReference>
<dbReference type="FunFam" id="3.30.450.20:FF:000099">
    <property type="entry name" value="Sensory box sensor histidine kinase"/>
    <property type="match status" value="1"/>
</dbReference>
<dbReference type="Pfam" id="PF08448">
    <property type="entry name" value="PAS_4"/>
    <property type="match status" value="1"/>
</dbReference>
<evidence type="ECO:0000256" key="3">
    <source>
        <dbReference type="ARBA" id="ARBA00012438"/>
    </source>
</evidence>
<dbReference type="SUPFAM" id="SSF55781">
    <property type="entry name" value="GAF domain-like"/>
    <property type="match status" value="1"/>
</dbReference>
<feature type="domain" description="PAS" evidence="12">
    <location>
        <begin position="262"/>
        <end position="310"/>
    </location>
</feature>
<dbReference type="Gene3D" id="3.30.450.40">
    <property type="match status" value="1"/>
</dbReference>
<dbReference type="EC" id="2.7.13.3" evidence="3"/>
<name>A0A9E9CAG1_9CYAN</name>
<keyword evidence="7" id="KW-0902">Two-component regulatory system</keyword>
<evidence type="ECO:0000259" key="10">
    <source>
        <dbReference type="PROSITE" id="PS50109"/>
    </source>
</evidence>
<evidence type="ECO:0000256" key="1">
    <source>
        <dbReference type="ARBA" id="ARBA00000085"/>
    </source>
</evidence>
<dbReference type="Pfam" id="PF00072">
    <property type="entry name" value="Response_reg"/>
    <property type="match status" value="2"/>
</dbReference>
<dbReference type="InterPro" id="IPR003594">
    <property type="entry name" value="HATPase_dom"/>
</dbReference>
<dbReference type="EMBL" id="CP113797">
    <property type="protein sequence ID" value="WAL60932.1"/>
    <property type="molecule type" value="Genomic_DNA"/>
</dbReference>
<dbReference type="InterPro" id="IPR036097">
    <property type="entry name" value="HisK_dim/P_sf"/>
</dbReference>
<feature type="domain" description="PAC" evidence="13">
    <location>
        <begin position="590"/>
        <end position="642"/>
    </location>
</feature>
<dbReference type="InterPro" id="IPR001789">
    <property type="entry name" value="Sig_transdc_resp-reg_receiver"/>
</dbReference>
<dbReference type="InterPro" id="IPR013656">
    <property type="entry name" value="PAS_4"/>
</dbReference>
<evidence type="ECO:0000313" key="14">
    <source>
        <dbReference type="EMBL" id="WAL60932.1"/>
    </source>
</evidence>
<evidence type="ECO:0000256" key="7">
    <source>
        <dbReference type="ARBA" id="ARBA00023012"/>
    </source>
</evidence>
<dbReference type="InterPro" id="IPR005467">
    <property type="entry name" value="His_kinase_dom"/>
</dbReference>
<dbReference type="InterPro" id="IPR000700">
    <property type="entry name" value="PAS-assoc_C"/>
</dbReference>
<sequence length="1240" mass="138288">MIQILLIDDNPTDRALAIRALEQSLSDLQVQPIMQAEALDQAIAQGRFDLVITEYNLGWTNGLAVLRTIKSHYSTCPVIMLTSSGSQEIAVEAMKAGLDDYVIKSPPRIARLPTAVSRALDNVTSQRRADELESRLHSLLNDLEVGVYRLLSDGSLLEGNPAFWRLLNVDWAAEAMPIAQLTNYFPSDFYTDLLAQLGQPDCSIKDTGSNHIHEVQLYQSGGGACWVRINKRCKTIQGKPVIAGIIEDISDRKQAEAKLYQREQAFRALVENSPDIVARQNRHLQFVYVNPTVEAAIGLLPEQLQHKTLLELGFPTTMANNWNRMVEQVFATGQSGATEFKYLSPHDGLRFYQTRFVPEFAQDGSISTVLSISRDVTDYKRAEMTVRENESRLRLILESAKDYAILTLDMSGRITSWNSGAQRLLGYEEAEILGQTVHIIFTREDNDQGQADKELQVAATEGRANDERWHVRKDGSLFWASGLVMALRDEANQVHGFLKIMQDRTEQQRTQEALRLSESRYRTLANAVSLLMWVNDAKGNIQFFNQRWQAYTGKTTLELNVGLWRDLIHPDDFQRTFDTRVTAIQRGEPYEVKCRLKRFDQTYRWHLARVVPLKDDRGEVISWFGTATDIEDLQRLEAEQRFLAETSSTLAASLDYQTTLRTIAQLAVPFLADYCFFDIVAVDNKIERITWYHVNAETQEWFAQAPQHVPQMTDTHPVAQVLMSGDAILVPQVTDQWMQSIATSPDHLQFMRTARLQSTMTVPLIARDRRLGALTVCYTAESGRTYSEAELALAKELAHRAALALDNAQLYYQAQEANRIKDEFLAVLSHELRSPLNPILGWTKLLRTRKFDAAATDRALATIERNAKVQIQLIDDLLDVARILRGKLSLQITAVDLATTIEAAIETVRLAADAKSIQIQTHFTPDVGPIAGDAGRLQQVVWNLLSNAVKFTPVEGQIEVRLEQGLGNLAVSTGWETRNPISESLTATSSPSAIHYVEITVTDTGKGITPDVIPYIFDYFRQADSSTTRNFGGLGLGLAIVRHIVEIHGGTVHASSRGEGQGSTFVVRLPQRKFAHSDENREADRSLLVSNSLPLAGIRALVVDDEADARELLTVTLQQAGAIVVTAASAMEALEILNQFASPPTSQSVSQSDTDSKLDILISDIGMPDVDGYMLMQRVRSLSTEQAKLPAIALTAYAGESNQKKAIAAGFYHHLAKPIEPDVLVQIVEMLVGRKDKGRG</sequence>
<dbReference type="Gene3D" id="3.30.565.10">
    <property type="entry name" value="Histidine kinase-like ATPase, C-terminal domain"/>
    <property type="match status" value="1"/>
</dbReference>
<dbReference type="KEGG" id="tsin:OXH18_02735"/>
<dbReference type="CDD" id="cd00156">
    <property type="entry name" value="REC"/>
    <property type="match status" value="1"/>
</dbReference>
<keyword evidence="4 9" id="KW-0597">Phosphoprotein</keyword>
<dbReference type="SMART" id="SM00086">
    <property type="entry name" value="PAC"/>
    <property type="match status" value="3"/>
</dbReference>
<evidence type="ECO:0000256" key="4">
    <source>
        <dbReference type="ARBA" id="ARBA00022553"/>
    </source>
</evidence>
<protein>
    <recommendedName>
        <fullName evidence="8">Circadian input-output histidine kinase CikA</fullName>
        <ecNumber evidence="3">2.7.13.3</ecNumber>
    </recommendedName>
</protein>
<feature type="domain" description="Histidine kinase" evidence="10">
    <location>
        <begin position="827"/>
        <end position="1073"/>
    </location>
</feature>
<dbReference type="Proteomes" id="UP001163152">
    <property type="component" value="Chromosome"/>
</dbReference>
<dbReference type="SMART" id="SM00448">
    <property type="entry name" value="REC"/>
    <property type="match status" value="2"/>
</dbReference>
<dbReference type="CDD" id="cd16922">
    <property type="entry name" value="HATPase_EvgS-ArcB-TorS-like"/>
    <property type="match status" value="1"/>
</dbReference>
<feature type="domain" description="PAC" evidence="13">
    <location>
        <begin position="336"/>
        <end position="388"/>
    </location>
</feature>
<dbReference type="CDD" id="cd00130">
    <property type="entry name" value="PAS"/>
    <property type="match status" value="3"/>
</dbReference>
<dbReference type="FunFam" id="3.30.565.10:FF:000010">
    <property type="entry name" value="Sensor histidine kinase RcsC"/>
    <property type="match status" value="1"/>
</dbReference>
<evidence type="ECO:0000259" key="13">
    <source>
        <dbReference type="PROSITE" id="PS50113"/>
    </source>
</evidence>
<dbReference type="SUPFAM" id="SSF55874">
    <property type="entry name" value="ATPase domain of HSP90 chaperone/DNA topoisomerase II/histidine kinase"/>
    <property type="match status" value="1"/>
</dbReference>
<comment type="caution">
    <text evidence="9">Lacks conserved residue(s) required for the propagation of feature annotation.</text>
</comment>
<organism evidence="14 15">
    <name type="scientific">Thermocoleostomius sinensis A174</name>
    <dbReference type="NCBI Taxonomy" id="2016057"/>
    <lineage>
        <taxon>Bacteria</taxon>
        <taxon>Bacillati</taxon>
        <taxon>Cyanobacteriota</taxon>
        <taxon>Cyanophyceae</taxon>
        <taxon>Oculatellales</taxon>
        <taxon>Oculatellaceae</taxon>
        <taxon>Thermocoleostomius</taxon>
    </lineage>
</organism>
<evidence type="ECO:0000313" key="15">
    <source>
        <dbReference type="Proteomes" id="UP001163152"/>
    </source>
</evidence>
<dbReference type="InterPro" id="IPR036890">
    <property type="entry name" value="HATPase_C_sf"/>
</dbReference>
<dbReference type="Gene3D" id="3.30.450.20">
    <property type="entry name" value="PAS domain"/>
    <property type="match status" value="4"/>
</dbReference>
<dbReference type="Gene3D" id="3.40.50.2300">
    <property type="match status" value="2"/>
</dbReference>
<dbReference type="InterPro" id="IPR013655">
    <property type="entry name" value="PAS_fold_3"/>
</dbReference>
<feature type="domain" description="PAS" evidence="12">
    <location>
        <begin position="517"/>
        <end position="587"/>
    </location>
</feature>
<dbReference type="Pfam" id="PF00512">
    <property type="entry name" value="HisKA"/>
    <property type="match status" value="1"/>
</dbReference>
<dbReference type="GO" id="GO:0006355">
    <property type="term" value="P:regulation of DNA-templated transcription"/>
    <property type="evidence" value="ECO:0007669"/>
    <property type="project" value="InterPro"/>
</dbReference>
<reference evidence="14" key="1">
    <citation type="submission" date="2022-12" db="EMBL/GenBank/DDBJ databases">
        <title>Polyphasic identification of a Novel Hot-Spring Cyanobacterium Ocullathermofonsia sinensis gen nov. sp. nov. and Genomic Insights on its Adaptations to the Thermal Habitat.</title>
        <authorList>
            <person name="Daroch M."/>
            <person name="Tang J."/>
            <person name="Jiang Y."/>
        </authorList>
    </citation>
    <scope>NUCLEOTIDE SEQUENCE</scope>
    <source>
        <strain evidence="14">PKUAC-SCTA174</strain>
    </source>
</reference>
<dbReference type="AlphaFoldDB" id="A0A9E9CAG1"/>
<keyword evidence="15" id="KW-1185">Reference proteome</keyword>
<dbReference type="InterPro" id="IPR000014">
    <property type="entry name" value="PAS"/>
</dbReference>
<gene>
    <name evidence="14" type="ORF">OXH18_02735</name>
</gene>
<dbReference type="RefSeq" id="WP_268610888.1">
    <property type="nucleotide sequence ID" value="NZ_CP113797.1"/>
</dbReference>
<dbReference type="PANTHER" id="PTHR43547">
    <property type="entry name" value="TWO-COMPONENT HISTIDINE KINASE"/>
    <property type="match status" value="1"/>
</dbReference>
<dbReference type="PROSITE" id="PS50109">
    <property type="entry name" value="HIS_KIN"/>
    <property type="match status" value="1"/>
</dbReference>
<dbReference type="PROSITE" id="PS50113">
    <property type="entry name" value="PAC"/>
    <property type="match status" value="3"/>
</dbReference>
<dbReference type="InterPro" id="IPR029016">
    <property type="entry name" value="GAF-like_dom_sf"/>
</dbReference>
<keyword evidence="6" id="KW-0418">Kinase</keyword>
<feature type="domain" description="PAC" evidence="13">
    <location>
        <begin position="464"/>
        <end position="516"/>
    </location>
</feature>
<evidence type="ECO:0000256" key="9">
    <source>
        <dbReference type="PROSITE-ProRule" id="PRU00169"/>
    </source>
</evidence>
<dbReference type="Pfam" id="PF02518">
    <property type="entry name" value="HATPase_c"/>
    <property type="match status" value="1"/>
</dbReference>
<dbReference type="SUPFAM" id="SSF47384">
    <property type="entry name" value="Homodimeric domain of signal transducing histidine kinase"/>
    <property type="match status" value="1"/>
</dbReference>
<feature type="domain" description="Response regulatory" evidence="11">
    <location>
        <begin position="3"/>
        <end position="119"/>
    </location>
</feature>
<dbReference type="SMART" id="SM00091">
    <property type="entry name" value="PAS"/>
    <property type="match status" value="4"/>
</dbReference>
<dbReference type="SUPFAM" id="SSF55785">
    <property type="entry name" value="PYP-like sensor domain (PAS domain)"/>
    <property type="match status" value="4"/>
</dbReference>
<dbReference type="InterPro" id="IPR004358">
    <property type="entry name" value="Sig_transdc_His_kin-like_C"/>
</dbReference>
<evidence type="ECO:0000259" key="11">
    <source>
        <dbReference type="PROSITE" id="PS50110"/>
    </source>
</evidence>
<proteinExistence type="inferred from homology"/>
<dbReference type="Gene3D" id="1.10.287.130">
    <property type="match status" value="1"/>
</dbReference>
<keyword evidence="5" id="KW-0808">Transferase</keyword>
<evidence type="ECO:0000256" key="8">
    <source>
        <dbReference type="ARBA" id="ARBA00074306"/>
    </source>
</evidence>
<dbReference type="NCBIfam" id="TIGR00229">
    <property type="entry name" value="sensory_box"/>
    <property type="match status" value="3"/>
</dbReference>
<accession>A0A9E9CAG1</accession>
<feature type="modified residue" description="4-aspartylphosphate" evidence="9">
    <location>
        <position position="1164"/>
    </location>
</feature>
<dbReference type="PRINTS" id="PR00344">
    <property type="entry name" value="BCTRLSENSOR"/>
</dbReference>
<comment type="similarity">
    <text evidence="2">In the N-terminal section; belongs to the phytochrome family.</text>
</comment>
<dbReference type="SMART" id="SM00387">
    <property type="entry name" value="HATPase_c"/>
    <property type="match status" value="1"/>
</dbReference>
<dbReference type="Pfam" id="PF08447">
    <property type="entry name" value="PAS_3"/>
    <property type="match status" value="1"/>
</dbReference>
<feature type="domain" description="PAS" evidence="12">
    <location>
        <begin position="389"/>
        <end position="462"/>
    </location>
</feature>
<evidence type="ECO:0000259" key="12">
    <source>
        <dbReference type="PROSITE" id="PS50112"/>
    </source>
</evidence>
<dbReference type="SMART" id="SM00388">
    <property type="entry name" value="HisKA"/>
    <property type="match status" value="1"/>
</dbReference>
<dbReference type="InterPro" id="IPR035965">
    <property type="entry name" value="PAS-like_dom_sf"/>
</dbReference>
<comment type="catalytic activity">
    <reaction evidence="1">
        <text>ATP + protein L-histidine = ADP + protein N-phospho-L-histidine.</text>
        <dbReference type="EC" id="2.7.13.3"/>
    </reaction>
</comment>
<dbReference type="Pfam" id="PF13185">
    <property type="entry name" value="GAF_2"/>
    <property type="match status" value="1"/>
</dbReference>
<dbReference type="CDD" id="cd00082">
    <property type="entry name" value="HisKA"/>
    <property type="match status" value="1"/>
</dbReference>
<dbReference type="SUPFAM" id="SSF52172">
    <property type="entry name" value="CheY-like"/>
    <property type="match status" value="2"/>
</dbReference>
<dbReference type="InterPro" id="IPR003661">
    <property type="entry name" value="HisK_dim/P_dom"/>
</dbReference>
<dbReference type="CDD" id="cd17580">
    <property type="entry name" value="REC_2_DhkD-like"/>
    <property type="match status" value="1"/>
</dbReference>
<evidence type="ECO:0000256" key="5">
    <source>
        <dbReference type="ARBA" id="ARBA00022679"/>
    </source>
</evidence>
<feature type="domain" description="Response regulatory" evidence="11">
    <location>
        <begin position="1099"/>
        <end position="1232"/>
    </location>
</feature>
<dbReference type="InterPro" id="IPR003018">
    <property type="entry name" value="GAF"/>
</dbReference>